<evidence type="ECO:0000313" key="2">
    <source>
        <dbReference type="EMBL" id="KJB10848.1"/>
    </source>
</evidence>
<dbReference type="Proteomes" id="UP000032304">
    <property type="component" value="Chromosome 1"/>
</dbReference>
<feature type="transmembrane region" description="Helical" evidence="1">
    <location>
        <begin position="54"/>
        <end position="79"/>
    </location>
</feature>
<evidence type="ECO:0000313" key="3">
    <source>
        <dbReference type="Proteomes" id="UP000032304"/>
    </source>
</evidence>
<keyword evidence="1" id="KW-0812">Transmembrane</keyword>
<accession>A0A0D2NCY5</accession>
<keyword evidence="1" id="KW-0472">Membrane</keyword>
<dbReference type="EMBL" id="CM001740">
    <property type="protein sequence ID" value="KJB10848.1"/>
    <property type="molecule type" value="Genomic_DNA"/>
</dbReference>
<reference evidence="2 3" key="1">
    <citation type="journal article" date="2012" name="Nature">
        <title>Repeated polyploidization of Gossypium genomes and the evolution of spinnable cotton fibres.</title>
        <authorList>
            <person name="Paterson A.H."/>
            <person name="Wendel J.F."/>
            <person name="Gundlach H."/>
            <person name="Guo H."/>
            <person name="Jenkins J."/>
            <person name="Jin D."/>
            <person name="Llewellyn D."/>
            <person name="Showmaker K.C."/>
            <person name="Shu S."/>
            <person name="Udall J."/>
            <person name="Yoo M.J."/>
            <person name="Byers R."/>
            <person name="Chen W."/>
            <person name="Doron-Faigenboim A."/>
            <person name="Duke M.V."/>
            <person name="Gong L."/>
            <person name="Grimwood J."/>
            <person name="Grover C."/>
            <person name="Grupp K."/>
            <person name="Hu G."/>
            <person name="Lee T.H."/>
            <person name="Li J."/>
            <person name="Lin L."/>
            <person name="Liu T."/>
            <person name="Marler B.S."/>
            <person name="Page J.T."/>
            <person name="Roberts A.W."/>
            <person name="Romanel E."/>
            <person name="Sanders W.S."/>
            <person name="Szadkowski E."/>
            <person name="Tan X."/>
            <person name="Tang H."/>
            <person name="Xu C."/>
            <person name="Wang J."/>
            <person name="Wang Z."/>
            <person name="Zhang D."/>
            <person name="Zhang L."/>
            <person name="Ashrafi H."/>
            <person name="Bedon F."/>
            <person name="Bowers J.E."/>
            <person name="Brubaker C.L."/>
            <person name="Chee P.W."/>
            <person name="Das S."/>
            <person name="Gingle A.R."/>
            <person name="Haigler C.H."/>
            <person name="Harker D."/>
            <person name="Hoffmann L.V."/>
            <person name="Hovav R."/>
            <person name="Jones D.C."/>
            <person name="Lemke C."/>
            <person name="Mansoor S."/>
            <person name="ur Rahman M."/>
            <person name="Rainville L.N."/>
            <person name="Rambani A."/>
            <person name="Reddy U.K."/>
            <person name="Rong J.K."/>
            <person name="Saranga Y."/>
            <person name="Scheffler B.E."/>
            <person name="Scheffler J.A."/>
            <person name="Stelly D.M."/>
            <person name="Triplett B.A."/>
            <person name="Van Deynze A."/>
            <person name="Vaslin M.F."/>
            <person name="Waghmare V.N."/>
            <person name="Walford S.A."/>
            <person name="Wright R.J."/>
            <person name="Zaki E.A."/>
            <person name="Zhang T."/>
            <person name="Dennis E.S."/>
            <person name="Mayer K.F."/>
            <person name="Peterson D.G."/>
            <person name="Rokhsar D.S."/>
            <person name="Wang X."/>
            <person name="Schmutz J."/>
        </authorList>
    </citation>
    <scope>NUCLEOTIDE SEQUENCE [LARGE SCALE GENOMIC DNA]</scope>
</reference>
<dbReference type="AlphaFoldDB" id="A0A0D2NCY5"/>
<keyword evidence="3" id="KW-1185">Reference proteome</keyword>
<proteinExistence type="predicted"/>
<protein>
    <submittedName>
        <fullName evidence="2">Uncharacterized protein</fullName>
    </submittedName>
</protein>
<gene>
    <name evidence="2" type="ORF">B456_001G228300</name>
</gene>
<name>A0A0D2NCY5_GOSRA</name>
<keyword evidence="1" id="KW-1133">Transmembrane helix</keyword>
<dbReference type="Gramene" id="KJB10848">
    <property type="protein sequence ID" value="KJB10848"/>
    <property type="gene ID" value="B456_001G228300"/>
</dbReference>
<sequence>MEDKMDMGAFGRRFQGFVTLCRSWSLDGGVFLPKILNWQSCSEEKKVDFTFSPLLFFLALGGLIKTCTISQLLGIYLMCGKAICLFSGLAMK</sequence>
<evidence type="ECO:0000256" key="1">
    <source>
        <dbReference type="SAM" id="Phobius"/>
    </source>
</evidence>
<organism evidence="2 3">
    <name type="scientific">Gossypium raimondii</name>
    <name type="common">Peruvian cotton</name>
    <name type="synonym">Gossypium klotzschianum subsp. raimondii</name>
    <dbReference type="NCBI Taxonomy" id="29730"/>
    <lineage>
        <taxon>Eukaryota</taxon>
        <taxon>Viridiplantae</taxon>
        <taxon>Streptophyta</taxon>
        <taxon>Embryophyta</taxon>
        <taxon>Tracheophyta</taxon>
        <taxon>Spermatophyta</taxon>
        <taxon>Magnoliopsida</taxon>
        <taxon>eudicotyledons</taxon>
        <taxon>Gunneridae</taxon>
        <taxon>Pentapetalae</taxon>
        <taxon>rosids</taxon>
        <taxon>malvids</taxon>
        <taxon>Malvales</taxon>
        <taxon>Malvaceae</taxon>
        <taxon>Malvoideae</taxon>
        <taxon>Gossypium</taxon>
    </lineage>
</organism>
<dbReference type="OMA" id="CGKAICL"/>